<protein>
    <submittedName>
        <fullName evidence="1">Uncharacterized protein</fullName>
    </submittedName>
</protein>
<organism evidence="1 2">
    <name type="scientific">Zalaria obscura</name>
    <dbReference type="NCBI Taxonomy" id="2024903"/>
    <lineage>
        <taxon>Eukaryota</taxon>
        <taxon>Fungi</taxon>
        <taxon>Dikarya</taxon>
        <taxon>Ascomycota</taxon>
        <taxon>Pezizomycotina</taxon>
        <taxon>Dothideomycetes</taxon>
        <taxon>Dothideomycetidae</taxon>
        <taxon>Dothideales</taxon>
        <taxon>Zalariaceae</taxon>
        <taxon>Zalaria</taxon>
    </lineage>
</organism>
<comment type="caution">
    <text evidence="1">The sequence shown here is derived from an EMBL/GenBank/DDBJ whole genome shotgun (WGS) entry which is preliminary data.</text>
</comment>
<dbReference type="Proteomes" id="UP001320706">
    <property type="component" value="Unassembled WGS sequence"/>
</dbReference>
<reference evidence="1" key="1">
    <citation type="submission" date="2024-02" db="EMBL/GenBank/DDBJ databases">
        <title>Metagenome Assembled Genome of Zalaria obscura JY119.</title>
        <authorList>
            <person name="Vighnesh L."/>
            <person name="Jagadeeshwari U."/>
            <person name="Venkata Ramana C."/>
            <person name="Sasikala C."/>
        </authorList>
    </citation>
    <scope>NUCLEOTIDE SEQUENCE</scope>
    <source>
        <strain evidence="1">JY119</strain>
    </source>
</reference>
<name>A0ACC3S3V4_9PEZI</name>
<proteinExistence type="predicted"/>
<accession>A0ACC3S3V4</accession>
<evidence type="ECO:0000313" key="1">
    <source>
        <dbReference type="EMBL" id="KAK8192535.1"/>
    </source>
</evidence>
<dbReference type="EMBL" id="JAMKPW020000044">
    <property type="protein sequence ID" value="KAK8192535.1"/>
    <property type="molecule type" value="Genomic_DNA"/>
</dbReference>
<evidence type="ECO:0000313" key="2">
    <source>
        <dbReference type="Proteomes" id="UP001320706"/>
    </source>
</evidence>
<keyword evidence="2" id="KW-1185">Reference proteome</keyword>
<sequence length="735" mass="82769">MSGPGVGFEYPPVPVSWYKRDVLLFANSIGCTVDELHFLYELHPNFSVFPTYPIILPFKKTSPEVVDFYAAQSSSREAVPGVPKLDSRRVVDGERHITFYKPLPTSSEGKEFEIRGKVIGVYDKGKPGTVLETESLLVEKATGEVYTRAVGSAFFVGQGNWGGPKGPKAPNYPPPEGKKPDAEYTHQTTAESAHLYRLNGDYNPLHATPEPGQKMRFGGAIMHGLYSWNTTCHALLKLLGNSDPANIKEFAARFASPVKPGEALVTQIWRLGNPDKDGWEDVRRLSITLNLRRRHSQKSSHVTDTLTCNSKTTDKMPTELEELVEFLHHGNTQIRQIAAENLVGFSTAQPSLFKRNQLEPIKDLKLIVRDYTPIAKNALDMLINLSAEDQEVLKNLAEDDAFLEVLLSRITDQKEPNANLFAMLLANLAKHDTLTRLLTLSRSVPKPLSTSPIAIDQLLDLFVKGAEGSYNKDADYDYLCYLFADLSKHAEGRKHFLTPRKEDQDIVPLSKLIVFTEHKNEIRRRGVASTIKNVTFDIDAHTRLLSDDPVDDGVNLLPYILLPLMGPEEYSDEDTEGMLEDLQLLPPDKEREKHADIIKTHLETLLLLTTTREGRDRFRSVKVYPIIRELHLQHEDEEVREGCDRVVQIIARDEEGEGEEPPEPPKIQEVEEVEEDEEDQIVEVPVYKYLCPSETNDFSSMKEFSGFYYVKMDADVDNNPIGGDVQARSSTAQFP</sequence>
<gene>
    <name evidence="1" type="ORF">M8818_007705</name>
</gene>